<proteinExistence type="predicted"/>
<gene>
    <name evidence="2" type="ORF">OVN521_LOCUS34105</name>
    <name evidence="1" type="ORF">WKI299_LOCUS25436</name>
</gene>
<reference evidence="2" key="1">
    <citation type="submission" date="2021-02" db="EMBL/GenBank/DDBJ databases">
        <authorList>
            <person name="Nowell W R."/>
        </authorList>
    </citation>
    <scope>NUCLEOTIDE SEQUENCE</scope>
</reference>
<organism evidence="2 3">
    <name type="scientific">Rotaria magnacalcarata</name>
    <dbReference type="NCBI Taxonomy" id="392030"/>
    <lineage>
        <taxon>Eukaryota</taxon>
        <taxon>Metazoa</taxon>
        <taxon>Spiralia</taxon>
        <taxon>Gnathifera</taxon>
        <taxon>Rotifera</taxon>
        <taxon>Eurotatoria</taxon>
        <taxon>Bdelloidea</taxon>
        <taxon>Philodinida</taxon>
        <taxon>Philodinidae</taxon>
        <taxon>Rotaria</taxon>
    </lineage>
</organism>
<dbReference type="Gene3D" id="2.120.10.30">
    <property type="entry name" value="TolB, C-terminal domain"/>
    <property type="match status" value="1"/>
</dbReference>
<protein>
    <recommendedName>
        <fullName evidence="4">NHL repeat-containing protein 2</fullName>
    </recommendedName>
</protein>
<evidence type="ECO:0008006" key="4">
    <source>
        <dbReference type="Google" id="ProtNLM"/>
    </source>
</evidence>
<dbReference type="AlphaFoldDB" id="A0A820NFH9"/>
<evidence type="ECO:0000313" key="3">
    <source>
        <dbReference type="Proteomes" id="UP000663866"/>
    </source>
</evidence>
<dbReference type="EMBL" id="CAJOBG010039581">
    <property type="protein sequence ID" value="CAF4387832.1"/>
    <property type="molecule type" value="Genomic_DNA"/>
</dbReference>
<feature type="non-terminal residue" evidence="2">
    <location>
        <position position="1"/>
    </location>
</feature>
<dbReference type="Proteomes" id="UP000663856">
    <property type="component" value="Unassembled WGS sequence"/>
</dbReference>
<comment type="caution">
    <text evidence="2">The sequence shown here is derived from an EMBL/GenBank/DDBJ whole genome shotgun (WGS) entry which is preliminary data.</text>
</comment>
<dbReference type="Proteomes" id="UP000663866">
    <property type="component" value="Unassembled WGS sequence"/>
</dbReference>
<dbReference type="EMBL" id="CAJNRF010010973">
    <property type="protein sequence ID" value="CAF2126521.1"/>
    <property type="molecule type" value="Genomic_DNA"/>
</dbReference>
<evidence type="ECO:0000313" key="1">
    <source>
        <dbReference type="EMBL" id="CAF2126521.1"/>
    </source>
</evidence>
<keyword evidence="3" id="KW-1185">Reference proteome</keyword>
<sequence>NRVMKWVEGAKESIVAAGGQGYGDTLTQLSYPNVLFVDTLGTLYVADLGNHRIMR</sequence>
<name>A0A820NFH9_9BILA</name>
<accession>A0A820NFH9</accession>
<evidence type="ECO:0000313" key="2">
    <source>
        <dbReference type="EMBL" id="CAF4387832.1"/>
    </source>
</evidence>
<dbReference type="InterPro" id="IPR011042">
    <property type="entry name" value="6-blade_b-propeller_TolB-like"/>
</dbReference>